<keyword evidence="5" id="KW-1185">Reference proteome</keyword>
<sequence length="503" mass="54004">MPQSLIKSAPLRCPKDFNLAQHMLEGGGAAPDTVAVEVLSTNGVTRWTRAELNRAILGFAAAVQDRGLPPGARVILRLGDTIGFPLAFFGTIAAGYVPVPVSAMLTDVELAPMLRGLAPALVLADQGLSVPDLGVPIMRDDIVEVAQAFAPLPAPTQSAADDLAYILFTSGSGGRAKAVRHAHRAGWARKMMWDGWYGLTPRDRVLHAGAFNWSYTLGTGLTDPVAAGATALLLEGDRSPVRILAALRQSRATIFAAVPGVYRKILALGALPNLPDLRHGLSAGEALPPTLRAEWQRRLGIDIHEALGMTEVSTFLSSSPTHPAPEGTQGFAQPGRTLAVLDDDGIPCPRGTPGLLAIGRDDPGLMLGYDDVSLADDPWFVTSDLVEMREDGAFCYHGRRDDVMTAQGYRVSPTEVEAVLERHSTVTEAAVCEVEVRPGLRLIAAFIRGNVTSTELSEHCTTHLARYKWPRHFQRVDDLPRGATGKLLRRALPALYDPDRSLP</sequence>
<dbReference type="InterPro" id="IPR042099">
    <property type="entry name" value="ANL_N_sf"/>
</dbReference>
<gene>
    <name evidence="4" type="primary">lcfB_2</name>
    <name evidence="4" type="ORF">POI8812_01669</name>
</gene>
<dbReference type="Pfam" id="PF00501">
    <property type="entry name" value="AMP-binding"/>
    <property type="match status" value="1"/>
</dbReference>
<dbReference type="EC" id="6.2.1.3" evidence="4"/>
<feature type="domain" description="AMP-dependent synthetase/ligase" evidence="2">
    <location>
        <begin position="30"/>
        <end position="369"/>
    </location>
</feature>
<evidence type="ECO:0000256" key="1">
    <source>
        <dbReference type="ARBA" id="ARBA00022598"/>
    </source>
</evidence>
<protein>
    <submittedName>
        <fullName evidence="4">Long-chain-fatty-acid--CoA ligase</fullName>
        <ecNumber evidence="4">6.2.1.3</ecNumber>
    </submittedName>
</protein>
<dbReference type="PANTHER" id="PTHR43352:SF1">
    <property type="entry name" value="ANTHRANILATE--COA LIGASE"/>
    <property type="match status" value="1"/>
</dbReference>
<dbReference type="SUPFAM" id="SSF56801">
    <property type="entry name" value="Acetyl-CoA synthetase-like"/>
    <property type="match status" value="1"/>
</dbReference>
<name>A0A2R8AAW0_9RHOB</name>
<dbReference type="Pfam" id="PF13193">
    <property type="entry name" value="AMP-binding_C"/>
    <property type="match status" value="1"/>
</dbReference>
<dbReference type="InterPro" id="IPR000873">
    <property type="entry name" value="AMP-dep_synth/lig_dom"/>
</dbReference>
<dbReference type="OrthoDB" id="9803968at2"/>
<dbReference type="InterPro" id="IPR045851">
    <property type="entry name" value="AMP-bd_C_sf"/>
</dbReference>
<proteinExistence type="predicted"/>
<dbReference type="InterPro" id="IPR025110">
    <property type="entry name" value="AMP-bd_C"/>
</dbReference>
<dbReference type="EMBL" id="OMKW01000002">
    <property type="protein sequence ID" value="SPF29361.1"/>
    <property type="molecule type" value="Genomic_DNA"/>
</dbReference>
<dbReference type="Proteomes" id="UP000244932">
    <property type="component" value="Unassembled WGS sequence"/>
</dbReference>
<dbReference type="Gene3D" id="3.40.50.12780">
    <property type="entry name" value="N-terminal domain of ligase-like"/>
    <property type="match status" value="1"/>
</dbReference>
<reference evidence="4 5" key="1">
    <citation type="submission" date="2018-03" db="EMBL/GenBank/DDBJ databases">
        <authorList>
            <person name="Keele B.F."/>
        </authorList>
    </citation>
    <scope>NUCLEOTIDE SEQUENCE [LARGE SCALE GENOMIC DNA]</scope>
    <source>
        <strain evidence="4 5">CeCT 8812</strain>
    </source>
</reference>
<evidence type="ECO:0000313" key="4">
    <source>
        <dbReference type="EMBL" id="SPF29361.1"/>
    </source>
</evidence>
<dbReference type="Gene3D" id="3.30.300.30">
    <property type="match status" value="1"/>
</dbReference>
<organism evidence="4 5">
    <name type="scientific">Pontivivens insulae</name>
    <dbReference type="NCBI Taxonomy" id="1639689"/>
    <lineage>
        <taxon>Bacteria</taxon>
        <taxon>Pseudomonadati</taxon>
        <taxon>Pseudomonadota</taxon>
        <taxon>Alphaproteobacteria</taxon>
        <taxon>Rhodobacterales</taxon>
        <taxon>Paracoccaceae</taxon>
        <taxon>Pontivivens</taxon>
    </lineage>
</organism>
<dbReference type="RefSeq" id="WP_108782066.1">
    <property type="nucleotide sequence ID" value="NZ_OMKW01000002.1"/>
</dbReference>
<evidence type="ECO:0000259" key="2">
    <source>
        <dbReference type="Pfam" id="PF00501"/>
    </source>
</evidence>
<evidence type="ECO:0000313" key="5">
    <source>
        <dbReference type="Proteomes" id="UP000244932"/>
    </source>
</evidence>
<accession>A0A2R8AAW0</accession>
<keyword evidence="1 4" id="KW-0436">Ligase</keyword>
<dbReference type="GO" id="GO:0044550">
    <property type="term" value="P:secondary metabolite biosynthetic process"/>
    <property type="evidence" value="ECO:0007669"/>
    <property type="project" value="TreeGrafter"/>
</dbReference>
<dbReference type="AlphaFoldDB" id="A0A2R8AAW0"/>
<dbReference type="GO" id="GO:0004467">
    <property type="term" value="F:long-chain fatty acid-CoA ligase activity"/>
    <property type="evidence" value="ECO:0007669"/>
    <property type="project" value="UniProtKB-EC"/>
</dbReference>
<evidence type="ECO:0000259" key="3">
    <source>
        <dbReference type="Pfam" id="PF13193"/>
    </source>
</evidence>
<dbReference type="PANTHER" id="PTHR43352">
    <property type="entry name" value="ACETYL-COA SYNTHETASE"/>
    <property type="match status" value="1"/>
</dbReference>
<feature type="domain" description="AMP-binding enzyme C-terminal" evidence="3">
    <location>
        <begin position="415"/>
        <end position="486"/>
    </location>
</feature>